<comment type="caution">
    <text evidence="2">The sequence shown here is derived from an EMBL/GenBank/DDBJ whole genome shotgun (WGS) entry which is preliminary data.</text>
</comment>
<organism evidence="2">
    <name type="scientific">marine sediment metagenome</name>
    <dbReference type="NCBI Taxonomy" id="412755"/>
    <lineage>
        <taxon>unclassified sequences</taxon>
        <taxon>metagenomes</taxon>
        <taxon>ecological metagenomes</taxon>
    </lineage>
</organism>
<dbReference type="AlphaFoldDB" id="A0A0F9RFA9"/>
<gene>
    <name evidence="2" type="ORF">LCGC14_0981100</name>
</gene>
<evidence type="ECO:0000256" key="1">
    <source>
        <dbReference type="SAM" id="MobiDB-lite"/>
    </source>
</evidence>
<protein>
    <submittedName>
        <fullName evidence="2">Uncharacterized protein</fullName>
    </submittedName>
</protein>
<dbReference type="EMBL" id="LAZR01003665">
    <property type="protein sequence ID" value="KKN15918.1"/>
    <property type="molecule type" value="Genomic_DNA"/>
</dbReference>
<proteinExistence type="predicted"/>
<name>A0A0F9RFA9_9ZZZZ</name>
<reference evidence="2" key="1">
    <citation type="journal article" date="2015" name="Nature">
        <title>Complex archaea that bridge the gap between prokaryotes and eukaryotes.</title>
        <authorList>
            <person name="Spang A."/>
            <person name="Saw J.H."/>
            <person name="Jorgensen S.L."/>
            <person name="Zaremba-Niedzwiedzka K."/>
            <person name="Martijn J."/>
            <person name="Lind A.E."/>
            <person name="van Eijk R."/>
            <person name="Schleper C."/>
            <person name="Guy L."/>
            <person name="Ettema T.J."/>
        </authorList>
    </citation>
    <scope>NUCLEOTIDE SEQUENCE</scope>
</reference>
<evidence type="ECO:0000313" key="2">
    <source>
        <dbReference type="EMBL" id="KKN15918.1"/>
    </source>
</evidence>
<accession>A0A0F9RFA9</accession>
<sequence length="94" mass="10991">MKQLSDEAISEAQGFPKGFKHSYLPQGRRVAREAERFRTEKIVEWGEEYCQSGSHTDNDVGNDMFPIPRRNCHYCWQELIDELERIKTLCKGAK</sequence>
<feature type="region of interest" description="Disordered" evidence="1">
    <location>
        <begin position="1"/>
        <end position="22"/>
    </location>
</feature>